<sequence length="344" mass="40631">MDIYKILKFNAFIKSHRIKFFGLWLLSILDKRYLAIQFDPVLACNLRCKMCYFTDDAYVRANMKGMFKEEDLEALAKVNFKNALKLQIGCGAEPTLFKHNTKLIEIAKKHRVPYISMVTNGNLLDKKDIADFANAGLNEFILSMHGVTQETYEDLMDKGVYEKFHEVLQNITEQKKQNPGLKLRINYTFNEDNFHQLKDFFTVYGHYEIDIIQLRPIDKIGETTYANFSLKAIEKDYAEVSGFMKNESARRGITLLFPKTILREENQSLIVNTGNNSSYLLPYTYCYVSPKFYWKDDFNWKEETFADWKRRNRWNSLLFRNIFVSKRNLEKPNRNMLNYSVELN</sequence>
<comment type="caution">
    <text evidence="7">The sequence shown here is derived from an EMBL/GenBank/DDBJ whole genome shotgun (WGS) entry which is preliminary data.</text>
</comment>
<evidence type="ECO:0000256" key="5">
    <source>
        <dbReference type="ARBA" id="ARBA00023014"/>
    </source>
</evidence>
<accession>A0A4Q9Z4D6</accession>
<keyword evidence="4" id="KW-0408">Iron</keyword>
<evidence type="ECO:0000256" key="2">
    <source>
        <dbReference type="ARBA" id="ARBA00022691"/>
    </source>
</evidence>
<dbReference type="OrthoDB" id="9808591at2"/>
<feature type="domain" description="Radical SAM core" evidence="6">
    <location>
        <begin position="26"/>
        <end position="256"/>
    </location>
</feature>
<evidence type="ECO:0000256" key="3">
    <source>
        <dbReference type="ARBA" id="ARBA00022723"/>
    </source>
</evidence>
<gene>
    <name evidence="7" type="ORF">EZL74_02005</name>
</gene>
<dbReference type="GO" id="GO:0003824">
    <property type="term" value="F:catalytic activity"/>
    <property type="evidence" value="ECO:0007669"/>
    <property type="project" value="InterPro"/>
</dbReference>
<evidence type="ECO:0000313" key="7">
    <source>
        <dbReference type="EMBL" id="TBX71305.1"/>
    </source>
</evidence>
<evidence type="ECO:0000256" key="4">
    <source>
        <dbReference type="ARBA" id="ARBA00023004"/>
    </source>
</evidence>
<keyword evidence="5" id="KW-0411">Iron-sulfur</keyword>
<dbReference type="EMBL" id="SJPE01000001">
    <property type="protein sequence ID" value="TBX71305.1"/>
    <property type="molecule type" value="Genomic_DNA"/>
</dbReference>
<dbReference type="Pfam" id="PF04055">
    <property type="entry name" value="Radical_SAM"/>
    <property type="match status" value="1"/>
</dbReference>
<protein>
    <submittedName>
        <fullName evidence="7">Radical SAM protein</fullName>
    </submittedName>
</protein>
<dbReference type="GO" id="GO:0051536">
    <property type="term" value="F:iron-sulfur cluster binding"/>
    <property type="evidence" value="ECO:0007669"/>
    <property type="project" value="UniProtKB-KW"/>
</dbReference>
<dbReference type="SFLD" id="SFLDS00029">
    <property type="entry name" value="Radical_SAM"/>
    <property type="match status" value="1"/>
</dbReference>
<evidence type="ECO:0000259" key="6">
    <source>
        <dbReference type="PROSITE" id="PS51918"/>
    </source>
</evidence>
<keyword evidence="8" id="KW-1185">Reference proteome</keyword>
<dbReference type="AlphaFoldDB" id="A0A4Q9Z4D6"/>
<dbReference type="Gene3D" id="3.20.20.70">
    <property type="entry name" value="Aldolase class I"/>
    <property type="match status" value="1"/>
</dbReference>
<reference evidence="7 8" key="1">
    <citation type="submission" date="2019-02" db="EMBL/GenBank/DDBJ databases">
        <title>Flavobacterium sp. RD-2-33 isolated from forest soil.</title>
        <authorList>
            <person name="Chaudhary D.K."/>
        </authorList>
    </citation>
    <scope>NUCLEOTIDE SEQUENCE [LARGE SCALE GENOMIC DNA]</scope>
    <source>
        <strain evidence="7 8">RD-2-33</strain>
    </source>
</reference>
<proteinExistence type="predicted"/>
<name>A0A4Q9Z4D6_9FLAO</name>
<dbReference type="RefSeq" id="WP_131474915.1">
    <property type="nucleotide sequence ID" value="NZ_SJPE01000001.1"/>
</dbReference>
<organism evidence="7 8">
    <name type="scientific">Flavobacterium silvisoli</name>
    <dbReference type="NCBI Taxonomy" id="2529433"/>
    <lineage>
        <taxon>Bacteria</taxon>
        <taxon>Pseudomonadati</taxon>
        <taxon>Bacteroidota</taxon>
        <taxon>Flavobacteriia</taxon>
        <taxon>Flavobacteriales</taxon>
        <taxon>Flavobacteriaceae</taxon>
        <taxon>Flavobacterium</taxon>
    </lineage>
</organism>
<dbReference type="SFLD" id="SFLDG01067">
    <property type="entry name" value="SPASM/twitch_domain_containing"/>
    <property type="match status" value="1"/>
</dbReference>
<dbReference type="InterPro" id="IPR013785">
    <property type="entry name" value="Aldolase_TIM"/>
</dbReference>
<dbReference type="Proteomes" id="UP000293300">
    <property type="component" value="Unassembled WGS sequence"/>
</dbReference>
<dbReference type="PROSITE" id="PS51918">
    <property type="entry name" value="RADICAL_SAM"/>
    <property type="match status" value="1"/>
</dbReference>
<dbReference type="CDD" id="cd01335">
    <property type="entry name" value="Radical_SAM"/>
    <property type="match status" value="1"/>
</dbReference>
<comment type="cofactor">
    <cofactor evidence="1">
        <name>[4Fe-4S] cluster</name>
        <dbReference type="ChEBI" id="CHEBI:49883"/>
    </cofactor>
</comment>
<dbReference type="PANTHER" id="PTHR11228">
    <property type="entry name" value="RADICAL SAM DOMAIN PROTEIN"/>
    <property type="match status" value="1"/>
</dbReference>
<dbReference type="InterPro" id="IPR007197">
    <property type="entry name" value="rSAM"/>
</dbReference>
<dbReference type="SUPFAM" id="SSF102114">
    <property type="entry name" value="Radical SAM enzymes"/>
    <property type="match status" value="1"/>
</dbReference>
<evidence type="ECO:0000256" key="1">
    <source>
        <dbReference type="ARBA" id="ARBA00001966"/>
    </source>
</evidence>
<dbReference type="GO" id="GO:0046872">
    <property type="term" value="F:metal ion binding"/>
    <property type="evidence" value="ECO:0007669"/>
    <property type="project" value="UniProtKB-KW"/>
</dbReference>
<dbReference type="InterPro" id="IPR050377">
    <property type="entry name" value="Radical_SAM_PqqE_MftC-like"/>
</dbReference>
<keyword evidence="3" id="KW-0479">Metal-binding</keyword>
<dbReference type="PANTHER" id="PTHR11228:SF7">
    <property type="entry name" value="PQQA PEPTIDE CYCLASE"/>
    <property type="match status" value="1"/>
</dbReference>
<keyword evidence="2" id="KW-0949">S-adenosyl-L-methionine</keyword>
<evidence type="ECO:0000313" key="8">
    <source>
        <dbReference type="Proteomes" id="UP000293300"/>
    </source>
</evidence>
<dbReference type="InterPro" id="IPR058240">
    <property type="entry name" value="rSAM_sf"/>
</dbReference>